<sequence>MNDKLLSIILLSYYSNNRISKVYTDLKAVLGKNNIPFEFIIMDDGSKDNSYDLACSLEKQYDNVRAFQLSRNYGSMYSCFAGLSLCKGACALPLVDDEQQPYDTIVEMYRLWEAGQKIIIPYRVNRDDGALSVFFFKFIL</sequence>
<dbReference type="InterPro" id="IPR050256">
    <property type="entry name" value="Glycosyltransferase_2"/>
</dbReference>
<keyword evidence="6" id="KW-0472">Membrane</keyword>
<dbReference type="Proteomes" id="UP001058403">
    <property type="component" value="Chromosome"/>
</dbReference>
<protein>
    <submittedName>
        <fullName evidence="8">Glycosyltransferase</fullName>
        <ecNumber evidence="8">2.4.-.-</ecNumber>
    </submittedName>
</protein>
<evidence type="ECO:0000256" key="3">
    <source>
        <dbReference type="ARBA" id="ARBA00022679"/>
    </source>
</evidence>
<organism evidence="8 9">
    <name type="scientific">Bacteroides fragilis</name>
    <dbReference type="NCBI Taxonomy" id="817"/>
    <lineage>
        <taxon>Bacteria</taxon>
        <taxon>Pseudomonadati</taxon>
        <taxon>Bacteroidota</taxon>
        <taxon>Bacteroidia</taxon>
        <taxon>Bacteroidales</taxon>
        <taxon>Bacteroidaceae</taxon>
        <taxon>Bacteroides</taxon>
    </lineage>
</organism>
<dbReference type="InterPro" id="IPR029044">
    <property type="entry name" value="Nucleotide-diphossugar_trans"/>
</dbReference>
<dbReference type="EMBL" id="CP103070">
    <property type="protein sequence ID" value="UVO90123.1"/>
    <property type="molecule type" value="Genomic_DNA"/>
</dbReference>
<feature type="domain" description="Glycosyltransferase 2-like" evidence="7">
    <location>
        <begin position="7"/>
        <end position="128"/>
    </location>
</feature>
<name>A0A9X9NG06_BACFG</name>
<evidence type="ECO:0000313" key="8">
    <source>
        <dbReference type="EMBL" id="UVO90123.1"/>
    </source>
</evidence>
<dbReference type="SUPFAM" id="SSF53448">
    <property type="entry name" value="Nucleotide-diphospho-sugar transferases"/>
    <property type="match status" value="1"/>
</dbReference>
<gene>
    <name evidence="8" type="ORF">NXW39_00555</name>
</gene>
<evidence type="ECO:0000259" key="7">
    <source>
        <dbReference type="Pfam" id="PF00535"/>
    </source>
</evidence>
<dbReference type="Gene3D" id="3.90.550.10">
    <property type="entry name" value="Spore Coat Polysaccharide Biosynthesis Protein SpsA, Chain A"/>
    <property type="match status" value="1"/>
</dbReference>
<evidence type="ECO:0000313" key="9">
    <source>
        <dbReference type="Proteomes" id="UP001058403"/>
    </source>
</evidence>
<dbReference type="AlphaFoldDB" id="A0A9X9NG06"/>
<dbReference type="GO" id="GO:0016757">
    <property type="term" value="F:glycosyltransferase activity"/>
    <property type="evidence" value="ECO:0007669"/>
    <property type="project" value="UniProtKB-KW"/>
</dbReference>
<keyword evidence="2 8" id="KW-0328">Glycosyltransferase</keyword>
<evidence type="ECO:0000256" key="1">
    <source>
        <dbReference type="ARBA" id="ARBA00004141"/>
    </source>
</evidence>
<dbReference type="GO" id="GO:0005886">
    <property type="term" value="C:plasma membrane"/>
    <property type="evidence" value="ECO:0007669"/>
    <property type="project" value="TreeGrafter"/>
</dbReference>
<dbReference type="PANTHER" id="PTHR48090">
    <property type="entry name" value="UNDECAPRENYL-PHOSPHATE 4-DEOXY-4-FORMAMIDO-L-ARABINOSE TRANSFERASE-RELATED"/>
    <property type="match status" value="1"/>
</dbReference>
<dbReference type="Pfam" id="PF00535">
    <property type="entry name" value="Glycos_transf_2"/>
    <property type="match status" value="1"/>
</dbReference>
<proteinExistence type="predicted"/>
<reference evidence="8" key="1">
    <citation type="submission" date="2022-08" db="EMBL/GenBank/DDBJ databases">
        <title>Genome Sequencing of Bacteroides fragilis Group Isolates with Nanopore Technology.</title>
        <authorList>
            <person name="Tisza M.J."/>
            <person name="Smith D."/>
            <person name="Dekker J.P."/>
        </authorList>
    </citation>
    <scope>NUCLEOTIDE SEQUENCE</scope>
    <source>
        <strain evidence="8">BFG-49</strain>
    </source>
</reference>
<dbReference type="PANTHER" id="PTHR48090:SF1">
    <property type="entry name" value="PROPHAGE BACTOPRENOL GLUCOSYL TRANSFERASE HOMOLOG"/>
    <property type="match status" value="1"/>
</dbReference>
<dbReference type="EC" id="2.4.-.-" evidence="8"/>
<evidence type="ECO:0000256" key="4">
    <source>
        <dbReference type="ARBA" id="ARBA00022692"/>
    </source>
</evidence>
<keyword evidence="4" id="KW-0812">Transmembrane</keyword>
<evidence type="ECO:0000256" key="6">
    <source>
        <dbReference type="ARBA" id="ARBA00023136"/>
    </source>
</evidence>
<evidence type="ECO:0000256" key="5">
    <source>
        <dbReference type="ARBA" id="ARBA00022989"/>
    </source>
</evidence>
<evidence type="ECO:0000256" key="2">
    <source>
        <dbReference type="ARBA" id="ARBA00022676"/>
    </source>
</evidence>
<keyword evidence="5" id="KW-1133">Transmembrane helix</keyword>
<comment type="subcellular location">
    <subcellularLocation>
        <location evidence="1">Membrane</location>
        <topology evidence="1">Multi-pass membrane protein</topology>
    </subcellularLocation>
</comment>
<dbReference type="InterPro" id="IPR001173">
    <property type="entry name" value="Glyco_trans_2-like"/>
</dbReference>
<accession>A0A9X9NG06</accession>
<keyword evidence="3 8" id="KW-0808">Transferase</keyword>